<dbReference type="EC" id="3.2.1.22" evidence="2"/>
<dbReference type="InterPro" id="IPR017853">
    <property type="entry name" value="GH"/>
</dbReference>
<name>A0ABR4LS32_9EURO</name>
<reference evidence="5 6" key="1">
    <citation type="submission" date="2024-07" db="EMBL/GenBank/DDBJ databases">
        <title>Section-level genome sequencing and comparative genomics of Aspergillus sections Usti and Cavernicolus.</title>
        <authorList>
            <consortium name="Lawrence Berkeley National Laboratory"/>
            <person name="Nybo J.L."/>
            <person name="Vesth T.C."/>
            <person name="Theobald S."/>
            <person name="Frisvad J.C."/>
            <person name="Larsen T.O."/>
            <person name="Kjaerboelling I."/>
            <person name="Rothschild-Mancinelli K."/>
            <person name="Lyhne E.K."/>
            <person name="Kogle M.E."/>
            <person name="Barry K."/>
            <person name="Clum A."/>
            <person name="Na H."/>
            <person name="Ledsgaard L."/>
            <person name="Lin J."/>
            <person name="Lipzen A."/>
            <person name="Kuo A."/>
            <person name="Riley R."/>
            <person name="Mondo S."/>
            <person name="Labutti K."/>
            <person name="Haridas S."/>
            <person name="Pangalinan J."/>
            <person name="Salamov A.A."/>
            <person name="Simmons B.A."/>
            <person name="Magnuson J.K."/>
            <person name="Chen J."/>
            <person name="Drula E."/>
            <person name="Henrissat B."/>
            <person name="Wiebenga A."/>
            <person name="Lubbers R.J."/>
            <person name="Gomes A.C."/>
            <person name="Macurrencykelacurrency M.R."/>
            <person name="Stajich J."/>
            <person name="Grigoriev I.V."/>
            <person name="Mortensen U.H."/>
            <person name="De Vries R.P."/>
            <person name="Baker S.E."/>
            <person name="Andersen M.R."/>
        </authorList>
    </citation>
    <scope>NUCLEOTIDE SEQUENCE [LARGE SCALE GENOMIC DNA]</scope>
    <source>
        <strain evidence="5 6">CBS 449.75</strain>
    </source>
</reference>
<dbReference type="EMBL" id="JBFXLQ010000026">
    <property type="protein sequence ID" value="KAL2866203.1"/>
    <property type="molecule type" value="Genomic_DNA"/>
</dbReference>
<evidence type="ECO:0000313" key="6">
    <source>
        <dbReference type="Proteomes" id="UP001610432"/>
    </source>
</evidence>
<dbReference type="RefSeq" id="XP_070885182.1">
    <property type="nucleotide sequence ID" value="XM_071034386.1"/>
</dbReference>
<evidence type="ECO:0000259" key="4">
    <source>
        <dbReference type="Pfam" id="PF03537"/>
    </source>
</evidence>
<dbReference type="Pfam" id="PF03537">
    <property type="entry name" value="Glyco_hydro_114"/>
    <property type="match status" value="1"/>
</dbReference>
<feature type="domain" description="Glycoside-hydrolase family GH114 TIM-barrel" evidence="4">
    <location>
        <begin position="50"/>
        <end position="269"/>
    </location>
</feature>
<dbReference type="InterPro" id="IPR004352">
    <property type="entry name" value="GH114_TIM-barrel"/>
</dbReference>
<dbReference type="PANTHER" id="PTHR35273:SF2">
    <property type="entry name" value="ALPHA-GALACTOSIDASE"/>
    <property type="match status" value="1"/>
</dbReference>
<organism evidence="5 6">
    <name type="scientific">Aspergillus lucknowensis</name>
    <dbReference type="NCBI Taxonomy" id="176173"/>
    <lineage>
        <taxon>Eukaryota</taxon>
        <taxon>Fungi</taxon>
        <taxon>Dikarya</taxon>
        <taxon>Ascomycota</taxon>
        <taxon>Pezizomycotina</taxon>
        <taxon>Eurotiomycetes</taxon>
        <taxon>Eurotiomycetidae</taxon>
        <taxon>Eurotiales</taxon>
        <taxon>Aspergillaceae</taxon>
        <taxon>Aspergillus</taxon>
        <taxon>Aspergillus subgen. Nidulantes</taxon>
    </lineage>
</organism>
<dbReference type="GeneID" id="98149458"/>
<evidence type="ECO:0000313" key="5">
    <source>
        <dbReference type="EMBL" id="KAL2866203.1"/>
    </source>
</evidence>
<comment type="catalytic activity">
    <reaction evidence="1">
        <text>Hydrolysis of terminal, non-reducing alpha-D-galactose residues in alpha-D-galactosides, including galactose oligosaccharides, galactomannans and galactolipids.</text>
        <dbReference type="EC" id="3.2.1.22"/>
    </reaction>
</comment>
<gene>
    <name evidence="5" type="ORF">BJX67DRAFT_388668</name>
</gene>
<dbReference type="InterPro" id="IPR013785">
    <property type="entry name" value="Aldolase_TIM"/>
</dbReference>
<evidence type="ECO:0000256" key="3">
    <source>
        <dbReference type="SAM" id="SignalP"/>
    </source>
</evidence>
<protein>
    <recommendedName>
        <fullName evidence="2">alpha-galactosidase</fullName>
        <ecNumber evidence="2">3.2.1.22</ecNumber>
    </recommendedName>
</protein>
<dbReference type="SUPFAM" id="SSF51445">
    <property type="entry name" value="(Trans)glycosidases"/>
    <property type="match status" value="1"/>
</dbReference>
<evidence type="ECO:0000256" key="1">
    <source>
        <dbReference type="ARBA" id="ARBA00001255"/>
    </source>
</evidence>
<comment type="caution">
    <text evidence="5">The sequence shown here is derived from an EMBL/GenBank/DDBJ whole genome shotgun (WGS) entry which is preliminary data.</text>
</comment>
<sequence>MNWKKALSALAITTIPGALTYPTTNNLNTATTNLAPREAAGIWQPAIGATWQIVLKSPLTDLTADVDILDIDLFDNPKSTIDTQHSHGRKRPDSKAFKGADLGDKLDKWTGERWVDLRSRRIRAIMGRRLDLALSKGCDGIDPDNIDAYNNENEGLDLQEGDSVDFVNWLAGEAHARGLAIGLKNGRAIIPAVMGEMQWSVNEQCAEYGECEAYSAFVEGGKPVFHIEYPKGDLVNDEEPVGEDEKEMACWSFEHAEMFSTLIKNMDLDHLKQEC</sequence>
<dbReference type="Proteomes" id="UP001610432">
    <property type="component" value="Unassembled WGS sequence"/>
</dbReference>
<feature type="chain" id="PRO_5045399247" description="alpha-galactosidase" evidence="3">
    <location>
        <begin position="21"/>
        <end position="275"/>
    </location>
</feature>
<keyword evidence="3" id="KW-0732">Signal</keyword>
<feature type="signal peptide" evidence="3">
    <location>
        <begin position="1"/>
        <end position="20"/>
    </location>
</feature>
<dbReference type="PANTHER" id="PTHR35273">
    <property type="entry name" value="ALPHA-1,4 POLYGALACTOSAMINIDASE, PUTATIVE (AFU_ORTHOLOGUE AFUA_3G07890)-RELATED"/>
    <property type="match status" value="1"/>
</dbReference>
<evidence type="ECO:0000256" key="2">
    <source>
        <dbReference type="ARBA" id="ARBA00012755"/>
    </source>
</evidence>
<dbReference type="Gene3D" id="3.20.20.70">
    <property type="entry name" value="Aldolase class I"/>
    <property type="match status" value="1"/>
</dbReference>
<dbReference type="GO" id="GO:0016787">
    <property type="term" value="F:hydrolase activity"/>
    <property type="evidence" value="ECO:0007669"/>
    <property type="project" value="UniProtKB-KW"/>
</dbReference>
<keyword evidence="6" id="KW-1185">Reference proteome</keyword>
<accession>A0ABR4LS32</accession>
<keyword evidence="5" id="KW-0378">Hydrolase</keyword>
<proteinExistence type="predicted"/>